<gene>
    <name evidence="2" type="ORF">SAMN04487824_10949</name>
</gene>
<reference evidence="3" key="1">
    <citation type="submission" date="2016-10" db="EMBL/GenBank/DDBJ databases">
        <authorList>
            <person name="Varghese N."/>
            <person name="Submissions S."/>
        </authorList>
    </citation>
    <scope>NUCLEOTIDE SEQUENCE [LARGE SCALE GENOMIC DNA]</scope>
    <source>
        <strain evidence="3">DSM 22619</strain>
    </source>
</reference>
<dbReference type="SUPFAM" id="SSF82549">
    <property type="entry name" value="DAK1/DegV-like"/>
    <property type="match status" value="1"/>
</dbReference>
<name>A0A1G6KQM8_9ACTN</name>
<dbReference type="Pfam" id="PF02645">
    <property type="entry name" value="DegV"/>
    <property type="match status" value="1"/>
</dbReference>
<dbReference type="PROSITE" id="PS51482">
    <property type="entry name" value="DEGV"/>
    <property type="match status" value="1"/>
</dbReference>
<keyword evidence="3" id="KW-1185">Reference proteome</keyword>
<dbReference type="Gene3D" id="3.30.1180.10">
    <property type="match status" value="1"/>
</dbReference>
<protein>
    <submittedName>
        <fullName evidence="2">EDD domain protein, DegV family</fullName>
    </submittedName>
</protein>
<dbReference type="RefSeq" id="WP_090846329.1">
    <property type="nucleotide sequence ID" value="NZ_FMZL01000009.1"/>
</dbReference>
<evidence type="ECO:0000313" key="2">
    <source>
        <dbReference type="EMBL" id="SDC33111.1"/>
    </source>
</evidence>
<dbReference type="STRING" id="604330.SAMN04489857_1156"/>
<dbReference type="PANTHER" id="PTHR33434:SF2">
    <property type="entry name" value="FATTY ACID-BINDING PROTEIN TM_1468"/>
    <property type="match status" value="1"/>
</dbReference>
<dbReference type="GO" id="GO:0008289">
    <property type="term" value="F:lipid binding"/>
    <property type="evidence" value="ECO:0007669"/>
    <property type="project" value="UniProtKB-KW"/>
</dbReference>
<dbReference type="InterPro" id="IPR043168">
    <property type="entry name" value="DegV_C"/>
</dbReference>
<organism evidence="2 3">
    <name type="scientific">Parafannyhessea umbonata</name>
    <dbReference type="NCBI Taxonomy" id="604330"/>
    <lineage>
        <taxon>Bacteria</taxon>
        <taxon>Bacillati</taxon>
        <taxon>Actinomycetota</taxon>
        <taxon>Coriobacteriia</taxon>
        <taxon>Coriobacteriales</taxon>
        <taxon>Atopobiaceae</taxon>
        <taxon>Parafannyhessea</taxon>
    </lineage>
</organism>
<accession>A0A1G6KQM8</accession>
<proteinExistence type="predicted"/>
<sequence length="279" mass="29337">MATRIITDSASDIANFPNPNLTVLPMTVAFGNTVYHDGVDLTHERFYDLLVESDELPSTGAVSPGVFAQAYDEARAAGEDVVVVTLSSKVSATCQSACIAAEGRDGVRVVDSLNACIGERVLVEYALMLAERGLPAADIASQLEQARSRVHMLALLDTLEYLRRGGRIGSAAAAAGALLALKPVVTMANGEVGLLGKARGSKNARNLLVELVGEHPIDFAMPFCLAYTEGGEPMLKKYVRDSSDLWEGIVDALPICSVGATIGTHAGPGAIAVAYFSQE</sequence>
<dbReference type="Gene3D" id="3.40.50.10170">
    <property type="match status" value="1"/>
</dbReference>
<keyword evidence="1" id="KW-0446">Lipid-binding</keyword>
<dbReference type="Proteomes" id="UP000198528">
    <property type="component" value="Unassembled WGS sequence"/>
</dbReference>
<dbReference type="InterPro" id="IPR003797">
    <property type="entry name" value="DegV"/>
</dbReference>
<dbReference type="AlphaFoldDB" id="A0A1G6KQM8"/>
<dbReference type="PANTHER" id="PTHR33434">
    <property type="entry name" value="DEGV DOMAIN-CONTAINING PROTEIN DR_1986-RELATED"/>
    <property type="match status" value="1"/>
</dbReference>
<dbReference type="EMBL" id="FMZL01000009">
    <property type="protein sequence ID" value="SDC33111.1"/>
    <property type="molecule type" value="Genomic_DNA"/>
</dbReference>
<evidence type="ECO:0000256" key="1">
    <source>
        <dbReference type="ARBA" id="ARBA00023121"/>
    </source>
</evidence>
<dbReference type="InterPro" id="IPR050270">
    <property type="entry name" value="DegV_domain_contain"/>
</dbReference>
<evidence type="ECO:0000313" key="3">
    <source>
        <dbReference type="Proteomes" id="UP000198528"/>
    </source>
</evidence>
<dbReference type="NCBIfam" id="TIGR00762">
    <property type="entry name" value="DegV"/>
    <property type="match status" value="1"/>
</dbReference>